<organism evidence="3 4">
    <name type="scientific">Massilia rubra</name>
    <dbReference type="NCBI Taxonomy" id="2607910"/>
    <lineage>
        <taxon>Bacteria</taxon>
        <taxon>Pseudomonadati</taxon>
        <taxon>Pseudomonadota</taxon>
        <taxon>Betaproteobacteria</taxon>
        <taxon>Burkholderiales</taxon>
        <taxon>Oxalobacteraceae</taxon>
        <taxon>Telluria group</taxon>
        <taxon>Massilia</taxon>
    </lineage>
</organism>
<dbReference type="NCBIfam" id="TIGR02913">
    <property type="entry name" value="HAF_rpt"/>
    <property type="match status" value="3"/>
</dbReference>
<evidence type="ECO:0000256" key="1">
    <source>
        <dbReference type="SAM" id="SignalP"/>
    </source>
</evidence>
<accession>A0ABX0LJ53</accession>
<feature type="signal peptide" evidence="1">
    <location>
        <begin position="1"/>
        <end position="26"/>
    </location>
</feature>
<protein>
    <submittedName>
        <fullName evidence="3">PEP-CTERM sorting domain-containing protein</fullName>
    </submittedName>
</protein>
<name>A0ABX0LJ53_9BURK</name>
<gene>
    <name evidence="3" type="ORF">F0185_13500</name>
</gene>
<dbReference type="Proteomes" id="UP000785613">
    <property type="component" value="Unassembled WGS sequence"/>
</dbReference>
<dbReference type="InterPro" id="IPR014262">
    <property type="entry name" value="HAF_rpt"/>
</dbReference>
<dbReference type="InterPro" id="IPR013424">
    <property type="entry name" value="Ice-binding_C"/>
</dbReference>
<keyword evidence="4" id="KW-1185">Reference proteome</keyword>
<dbReference type="EMBL" id="VUYU01000007">
    <property type="protein sequence ID" value="NHZ34598.1"/>
    <property type="molecule type" value="Genomic_DNA"/>
</dbReference>
<proteinExistence type="predicted"/>
<feature type="chain" id="PRO_5045106445" evidence="1">
    <location>
        <begin position="27"/>
        <end position="419"/>
    </location>
</feature>
<evidence type="ECO:0000313" key="4">
    <source>
        <dbReference type="Proteomes" id="UP000785613"/>
    </source>
</evidence>
<keyword evidence="1" id="KW-0732">Signal</keyword>
<dbReference type="Pfam" id="PF07589">
    <property type="entry name" value="PEP-CTERM"/>
    <property type="match status" value="1"/>
</dbReference>
<dbReference type="NCBIfam" id="NF035944">
    <property type="entry name" value="PEPxxWA-CTERM"/>
    <property type="match status" value="1"/>
</dbReference>
<feature type="domain" description="Ice-binding protein C-terminal" evidence="2">
    <location>
        <begin position="346"/>
        <end position="370"/>
    </location>
</feature>
<comment type="caution">
    <text evidence="3">The sequence shown here is derived from an EMBL/GenBank/DDBJ whole genome shotgun (WGS) entry which is preliminary data.</text>
</comment>
<dbReference type="NCBIfam" id="TIGR02595">
    <property type="entry name" value="PEP_CTERM"/>
    <property type="match status" value="1"/>
</dbReference>
<sequence>MRCLMRQAARFLPTLVLCAACLPALAAPAPRYSITTILAGQFDYVEATGINNRGDVVGGTYVTGQEWRGYLFADGRTTQLGSLGGQYTRVQAINEARQIVGESRTLDGISHAVMFSGATVTNLTPWALRDSAASAINNAGTAVGAIPCDCLEFHATRFTRGGGVSDLGTLGGKSSNADGINNAGQIVGWAALAGPYTPRAFLYEKGKMRDLGTLGGEWSSASAINEAGHVAGSSALGGQAGDHAFLYVNGVMSDLGALSGMDSAARGMNNAGQVVGLSYQGWDINEAVLWEGGALFNLNSLIDPASGWHLTDAGAINDLGQIAASGCHQGLGICGMLRLDPASMAPVPEPSTWAMLLAGLALVGVRIRRRKVRHSRAGGCLKTLKSPLGGRLLSVIPAQAGIQGTVAQLRCLGFPPARE</sequence>
<evidence type="ECO:0000259" key="2">
    <source>
        <dbReference type="Pfam" id="PF07589"/>
    </source>
</evidence>
<reference evidence="3 4" key="1">
    <citation type="submission" date="2019-09" db="EMBL/GenBank/DDBJ databases">
        <title>Taxonomy of Antarctic Massilia spp.: description of Massilia rubra sp. nov., Massilia aquatica sp. nov., Massilia mucilaginosa sp. nov., Massilia frigida sp. nov. isolated from streams, lakes and regoliths.</title>
        <authorList>
            <person name="Holochova P."/>
            <person name="Sedlacek I."/>
            <person name="Kralova S."/>
            <person name="Maslanova I."/>
            <person name="Busse H.-J."/>
            <person name="Stankova E."/>
            <person name="Vrbovska V."/>
            <person name="Kovarovic V."/>
            <person name="Bartak M."/>
            <person name="Svec P."/>
            <person name="Pantucek R."/>
        </authorList>
    </citation>
    <scope>NUCLEOTIDE SEQUENCE [LARGE SCALE GENOMIC DNA]</scope>
    <source>
        <strain evidence="3 4">CCM 8692</strain>
    </source>
</reference>
<evidence type="ECO:0000313" key="3">
    <source>
        <dbReference type="EMBL" id="NHZ34598.1"/>
    </source>
</evidence>